<feature type="transmembrane region" description="Helical" evidence="1">
    <location>
        <begin position="53"/>
        <end position="74"/>
    </location>
</feature>
<keyword evidence="1" id="KW-1133">Transmembrane helix</keyword>
<keyword evidence="1" id="KW-0812">Transmembrane</keyword>
<evidence type="ECO:0000313" key="3">
    <source>
        <dbReference type="EMBL" id="CAB5007873.1"/>
    </source>
</evidence>
<accession>A0A6J7PX69</accession>
<organism evidence="3">
    <name type="scientific">freshwater metagenome</name>
    <dbReference type="NCBI Taxonomy" id="449393"/>
    <lineage>
        <taxon>unclassified sequences</taxon>
        <taxon>metagenomes</taxon>
        <taxon>ecological metagenomes</taxon>
    </lineage>
</organism>
<evidence type="ECO:0000256" key="1">
    <source>
        <dbReference type="SAM" id="Phobius"/>
    </source>
</evidence>
<gene>
    <name evidence="2" type="ORF">UFOPK2786_01121</name>
    <name evidence="3" type="ORF">UFOPK4061_00723</name>
</gene>
<name>A0A6J7PX69_9ZZZZ</name>
<protein>
    <submittedName>
        <fullName evidence="3">Unannotated protein</fullName>
    </submittedName>
</protein>
<dbReference type="AlphaFoldDB" id="A0A6J7PX69"/>
<feature type="transmembrane region" description="Helical" evidence="1">
    <location>
        <begin position="14"/>
        <end position="33"/>
    </location>
</feature>
<evidence type="ECO:0000313" key="2">
    <source>
        <dbReference type="EMBL" id="CAB4747692.1"/>
    </source>
</evidence>
<dbReference type="EMBL" id="CAFBPD010000112">
    <property type="protein sequence ID" value="CAB5007873.1"/>
    <property type="molecule type" value="Genomic_DNA"/>
</dbReference>
<proteinExistence type="predicted"/>
<reference evidence="3" key="1">
    <citation type="submission" date="2020-05" db="EMBL/GenBank/DDBJ databases">
        <authorList>
            <person name="Chiriac C."/>
            <person name="Salcher M."/>
            <person name="Ghai R."/>
            <person name="Kavagutti S V."/>
        </authorList>
    </citation>
    <scope>NUCLEOTIDE SEQUENCE</scope>
</reference>
<dbReference type="EMBL" id="CAEZYW010000174">
    <property type="protein sequence ID" value="CAB4747692.1"/>
    <property type="molecule type" value="Genomic_DNA"/>
</dbReference>
<keyword evidence="1" id="KW-0472">Membrane</keyword>
<sequence>MSEFGKAATESKRISARGVIAIIILIIAVIFMAQNTTDVEIKILGFSLTVWLWALILVVFLMGMILGGAVRAGVRKLRGAEKPPK</sequence>